<keyword evidence="3" id="KW-1185">Reference proteome</keyword>
<dbReference type="EMBL" id="JARJCM010000067">
    <property type="protein sequence ID" value="KAJ7033115.1"/>
    <property type="molecule type" value="Genomic_DNA"/>
</dbReference>
<feature type="region of interest" description="Disordered" evidence="1">
    <location>
        <begin position="31"/>
        <end position="65"/>
    </location>
</feature>
<evidence type="ECO:0000256" key="1">
    <source>
        <dbReference type="SAM" id="MobiDB-lite"/>
    </source>
</evidence>
<feature type="compositionally biased region" description="Basic and acidic residues" evidence="1">
    <location>
        <begin position="51"/>
        <end position="65"/>
    </location>
</feature>
<feature type="region of interest" description="Disordered" evidence="1">
    <location>
        <begin position="81"/>
        <end position="118"/>
    </location>
</feature>
<evidence type="ECO:0000313" key="3">
    <source>
        <dbReference type="Proteomes" id="UP001218188"/>
    </source>
</evidence>
<name>A0AAD6SUW6_9AGAR</name>
<comment type="caution">
    <text evidence="2">The sequence shown here is derived from an EMBL/GenBank/DDBJ whole genome shotgun (WGS) entry which is preliminary data.</text>
</comment>
<dbReference type="Proteomes" id="UP001218188">
    <property type="component" value="Unassembled WGS sequence"/>
</dbReference>
<gene>
    <name evidence="2" type="ORF">C8F04DRAFT_1261211</name>
</gene>
<proteinExistence type="predicted"/>
<protein>
    <submittedName>
        <fullName evidence="2">Uncharacterized protein</fullName>
    </submittedName>
</protein>
<feature type="compositionally biased region" description="Basic and acidic residues" evidence="1">
    <location>
        <begin position="31"/>
        <end position="43"/>
    </location>
</feature>
<dbReference type="AlphaFoldDB" id="A0AAD6SUW6"/>
<sequence>MPPSASKRCIDDEDRQLKRLATYRKYRRTHLEERRRKAQERMARVRAAQSEAHRERHREAQRRYRERYSEQIAHCARRAAVRKNAAAGKKTKLRPKARQYYSDPELMTSSSEDEEDDW</sequence>
<reference evidence="2" key="1">
    <citation type="submission" date="2023-03" db="EMBL/GenBank/DDBJ databases">
        <title>Massive genome expansion in bonnet fungi (Mycena s.s.) driven by repeated elements and novel gene families across ecological guilds.</title>
        <authorList>
            <consortium name="Lawrence Berkeley National Laboratory"/>
            <person name="Harder C.B."/>
            <person name="Miyauchi S."/>
            <person name="Viragh M."/>
            <person name="Kuo A."/>
            <person name="Thoen E."/>
            <person name="Andreopoulos B."/>
            <person name="Lu D."/>
            <person name="Skrede I."/>
            <person name="Drula E."/>
            <person name="Henrissat B."/>
            <person name="Morin E."/>
            <person name="Kohler A."/>
            <person name="Barry K."/>
            <person name="LaButti K."/>
            <person name="Morin E."/>
            <person name="Salamov A."/>
            <person name="Lipzen A."/>
            <person name="Mereny Z."/>
            <person name="Hegedus B."/>
            <person name="Baldrian P."/>
            <person name="Stursova M."/>
            <person name="Weitz H."/>
            <person name="Taylor A."/>
            <person name="Grigoriev I.V."/>
            <person name="Nagy L.G."/>
            <person name="Martin F."/>
            <person name="Kauserud H."/>
        </authorList>
    </citation>
    <scope>NUCLEOTIDE SEQUENCE</scope>
    <source>
        <strain evidence="2">CBHHK200</strain>
    </source>
</reference>
<organism evidence="2 3">
    <name type="scientific">Mycena alexandri</name>
    <dbReference type="NCBI Taxonomy" id="1745969"/>
    <lineage>
        <taxon>Eukaryota</taxon>
        <taxon>Fungi</taxon>
        <taxon>Dikarya</taxon>
        <taxon>Basidiomycota</taxon>
        <taxon>Agaricomycotina</taxon>
        <taxon>Agaricomycetes</taxon>
        <taxon>Agaricomycetidae</taxon>
        <taxon>Agaricales</taxon>
        <taxon>Marasmiineae</taxon>
        <taxon>Mycenaceae</taxon>
        <taxon>Mycena</taxon>
    </lineage>
</organism>
<evidence type="ECO:0000313" key="2">
    <source>
        <dbReference type="EMBL" id="KAJ7033115.1"/>
    </source>
</evidence>
<accession>A0AAD6SUW6</accession>